<comment type="caution">
    <text evidence="2">The sequence shown here is derived from an EMBL/GenBank/DDBJ whole genome shotgun (WGS) entry which is preliminary data.</text>
</comment>
<dbReference type="EMBL" id="JAWDGP010001628">
    <property type="protein sequence ID" value="KAK3789764.1"/>
    <property type="molecule type" value="Genomic_DNA"/>
</dbReference>
<proteinExistence type="predicted"/>
<protein>
    <submittedName>
        <fullName evidence="2">Uncharacterized protein</fullName>
    </submittedName>
</protein>
<keyword evidence="3" id="KW-1185">Reference proteome</keyword>
<evidence type="ECO:0000313" key="2">
    <source>
        <dbReference type="EMBL" id="KAK3789764.1"/>
    </source>
</evidence>
<dbReference type="AlphaFoldDB" id="A0AAE1E0H6"/>
<accession>A0AAE1E0H6</accession>
<evidence type="ECO:0000256" key="1">
    <source>
        <dbReference type="SAM" id="MobiDB-lite"/>
    </source>
</evidence>
<sequence>MILVLTHHFLTSKLGMLTGTFLYSQSGRKRGLTDSQSGRKRGLTVWFDILMSQITSDSVEKARVDSRVGPPETSHKQQTPLTRGAVPESGCKSLETT</sequence>
<organism evidence="2 3">
    <name type="scientific">Elysia crispata</name>
    <name type="common">lettuce slug</name>
    <dbReference type="NCBI Taxonomy" id="231223"/>
    <lineage>
        <taxon>Eukaryota</taxon>
        <taxon>Metazoa</taxon>
        <taxon>Spiralia</taxon>
        <taxon>Lophotrochozoa</taxon>
        <taxon>Mollusca</taxon>
        <taxon>Gastropoda</taxon>
        <taxon>Heterobranchia</taxon>
        <taxon>Euthyneura</taxon>
        <taxon>Panpulmonata</taxon>
        <taxon>Sacoglossa</taxon>
        <taxon>Placobranchoidea</taxon>
        <taxon>Plakobranchidae</taxon>
        <taxon>Elysia</taxon>
    </lineage>
</organism>
<reference evidence="2" key="1">
    <citation type="journal article" date="2023" name="G3 (Bethesda)">
        <title>A reference genome for the long-term kleptoplast-retaining sea slug Elysia crispata morphotype clarki.</title>
        <authorList>
            <person name="Eastman K.E."/>
            <person name="Pendleton A.L."/>
            <person name="Shaikh M.A."/>
            <person name="Suttiyut T."/>
            <person name="Ogas R."/>
            <person name="Tomko P."/>
            <person name="Gavelis G."/>
            <person name="Widhalm J.R."/>
            <person name="Wisecaver J.H."/>
        </authorList>
    </citation>
    <scope>NUCLEOTIDE SEQUENCE</scope>
    <source>
        <strain evidence="2">ECLA1</strain>
    </source>
</reference>
<gene>
    <name evidence="2" type="ORF">RRG08_036057</name>
</gene>
<feature type="region of interest" description="Disordered" evidence="1">
    <location>
        <begin position="60"/>
        <end position="97"/>
    </location>
</feature>
<dbReference type="Proteomes" id="UP001283361">
    <property type="component" value="Unassembled WGS sequence"/>
</dbReference>
<name>A0AAE1E0H6_9GAST</name>
<evidence type="ECO:0000313" key="3">
    <source>
        <dbReference type="Proteomes" id="UP001283361"/>
    </source>
</evidence>